<evidence type="ECO:0000256" key="5">
    <source>
        <dbReference type="SAM" id="MobiDB-lite"/>
    </source>
</evidence>
<dbReference type="PANTHER" id="PTHR28598:SF1">
    <property type="entry name" value="STAGA COMPLEX 65 SUBUNIT GAMMA"/>
    <property type="match status" value="1"/>
</dbReference>
<feature type="domain" description="Bromodomain associated" evidence="6">
    <location>
        <begin position="150"/>
        <end position="193"/>
    </location>
</feature>
<sequence length="304" mass="33978">MFGFLNQEEEGSFSRTERWGTLSDNEWNASPLSAAEREALIRLPRPLPLDGPRIHQPRPDSSGDIRLRSDSCQDPYVHNGIKLLAHMRKSQDGTKQPPISLGDLTFFKTQSEPPFGVKSLCSHLHSEKTSFAEGKYPDSTAHKFKLTSRSTRQMLHKSVATICAFVGYETASLGALDLLTDVVAEYLRTFTKLLRDSRDRECLYEQKEWKKRKTASSSSSTTILVGSNSAEIILGEDDIPEIHFPSGEECTGDHATPQYETGLQVLQSLEQAGVMIPNEDPVESIGLSPGNNRKRRRTEDQKTI</sequence>
<protein>
    <submittedName>
        <fullName evidence="7">(salmon louse) hypothetical protein</fullName>
    </submittedName>
</protein>
<keyword evidence="8" id="KW-1185">Reference proteome</keyword>
<feature type="region of interest" description="Disordered" evidence="5">
    <location>
        <begin position="44"/>
        <end position="68"/>
    </location>
</feature>
<evidence type="ECO:0000313" key="8">
    <source>
        <dbReference type="Proteomes" id="UP000675881"/>
    </source>
</evidence>
<dbReference type="EMBL" id="HG994581">
    <property type="protein sequence ID" value="CAF2866306.1"/>
    <property type="molecule type" value="Genomic_DNA"/>
</dbReference>
<dbReference type="InterPro" id="IPR009072">
    <property type="entry name" value="Histone-fold"/>
</dbReference>
<feature type="compositionally biased region" description="Basic and acidic residues" evidence="5">
    <location>
        <begin position="57"/>
        <end position="68"/>
    </location>
</feature>
<dbReference type="OrthoDB" id="6021257at2759"/>
<dbReference type="GO" id="GO:0046982">
    <property type="term" value="F:protein heterodimerization activity"/>
    <property type="evidence" value="ECO:0007669"/>
    <property type="project" value="InterPro"/>
</dbReference>
<keyword evidence="2" id="KW-0805">Transcription regulation</keyword>
<evidence type="ECO:0000256" key="3">
    <source>
        <dbReference type="ARBA" id="ARBA00023163"/>
    </source>
</evidence>
<comment type="subcellular location">
    <subcellularLocation>
        <location evidence="1">Nucleus</location>
    </subcellularLocation>
</comment>
<dbReference type="CDD" id="cd06847">
    <property type="entry name" value="HFD_SUPT7L"/>
    <property type="match status" value="1"/>
</dbReference>
<dbReference type="Proteomes" id="UP000675881">
    <property type="component" value="Chromosome 2"/>
</dbReference>
<keyword evidence="4" id="KW-0539">Nucleus</keyword>
<evidence type="ECO:0000259" key="6">
    <source>
        <dbReference type="Pfam" id="PF07524"/>
    </source>
</evidence>
<dbReference type="Gene3D" id="1.10.20.10">
    <property type="entry name" value="Histone, subunit A"/>
    <property type="match status" value="1"/>
</dbReference>
<dbReference type="GO" id="GO:0005634">
    <property type="term" value="C:nucleus"/>
    <property type="evidence" value="ECO:0007669"/>
    <property type="project" value="UniProtKB-SubCell"/>
</dbReference>
<dbReference type="InterPro" id="IPR006565">
    <property type="entry name" value="BTP"/>
</dbReference>
<dbReference type="GO" id="GO:0003713">
    <property type="term" value="F:transcription coactivator activity"/>
    <property type="evidence" value="ECO:0007669"/>
    <property type="project" value="TreeGrafter"/>
</dbReference>
<accession>A0A7R8CMG5</accession>
<proteinExistence type="predicted"/>
<evidence type="ECO:0000256" key="2">
    <source>
        <dbReference type="ARBA" id="ARBA00023015"/>
    </source>
</evidence>
<evidence type="ECO:0000256" key="1">
    <source>
        <dbReference type="ARBA" id="ARBA00004123"/>
    </source>
</evidence>
<dbReference type="GO" id="GO:0000124">
    <property type="term" value="C:SAGA complex"/>
    <property type="evidence" value="ECO:0007669"/>
    <property type="project" value="InterPro"/>
</dbReference>
<dbReference type="PANTHER" id="PTHR28598">
    <property type="entry name" value="STAGA COMPLEX 65 SUBUNIT GAMMA"/>
    <property type="match status" value="1"/>
</dbReference>
<name>A0A7R8CMG5_LEPSM</name>
<reference evidence="7" key="1">
    <citation type="submission" date="2021-02" db="EMBL/GenBank/DDBJ databases">
        <authorList>
            <person name="Bekaert M."/>
        </authorList>
    </citation>
    <scope>NUCLEOTIDE SEQUENCE</scope>
    <source>
        <strain evidence="7">IoA-00</strain>
    </source>
</reference>
<evidence type="ECO:0000313" key="7">
    <source>
        <dbReference type="EMBL" id="CAF2866306.1"/>
    </source>
</evidence>
<evidence type="ECO:0000256" key="4">
    <source>
        <dbReference type="ARBA" id="ARBA00023242"/>
    </source>
</evidence>
<organism evidence="7 8">
    <name type="scientific">Lepeophtheirus salmonis</name>
    <name type="common">Salmon louse</name>
    <name type="synonym">Caligus salmonis</name>
    <dbReference type="NCBI Taxonomy" id="72036"/>
    <lineage>
        <taxon>Eukaryota</taxon>
        <taxon>Metazoa</taxon>
        <taxon>Ecdysozoa</taxon>
        <taxon>Arthropoda</taxon>
        <taxon>Crustacea</taxon>
        <taxon>Multicrustacea</taxon>
        <taxon>Hexanauplia</taxon>
        <taxon>Copepoda</taxon>
        <taxon>Siphonostomatoida</taxon>
        <taxon>Caligidae</taxon>
        <taxon>Lepeophtheirus</taxon>
    </lineage>
</organism>
<dbReference type="AlphaFoldDB" id="A0A7R8CMG5"/>
<gene>
    <name evidence="7" type="ORF">LSAA_6358</name>
</gene>
<dbReference type="Pfam" id="PF07524">
    <property type="entry name" value="Bromo_TP"/>
    <property type="match status" value="1"/>
</dbReference>
<feature type="region of interest" description="Disordered" evidence="5">
    <location>
        <begin position="277"/>
        <end position="304"/>
    </location>
</feature>
<keyword evidence="3" id="KW-0804">Transcription</keyword>
<dbReference type="InterPro" id="IPR039460">
    <property type="entry name" value="SUPT7L/Spt7"/>
</dbReference>